<gene>
    <name evidence="2" type="ORF">C1O66_11860</name>
</gene>
<reference evidence="2 3" key="1">
    <citation type="submission" date="2018-01" db="EMBL/GenBank/DDBJ databases">
        <title>Draft genome sequence of Paucibacter aquatile CR182 isolated from freshwater of the Nakdong River.</title>
        <authorList>
            <person name="Choi A."/>
            <person name="Chung E.J."/>
        </authorList>
    </citation>
    <scope>NUCLEOTIDE SEQUENCE [LARGE SCALE GENOMIC DNA]</scope>
    <source>
        <strain evidence="2 3">CR182</strain>
    </source>
</reference>
<evidence type="ECO:0000256" key="1">
    <source>
        <dbReference type="SAM" id="SignalP"/>
    </source>
</evidence>
<keyword evidence="3" id="KW-1185">Reference proteome</keyword>
<dbReference type="OrthoDB" id="8756331at2"/>
<dbReference type="Proteomes" id="UP000235916">
    <property type="component" value="Unassembled WGS sequence"/>
</dbReference>
<dbReference type="EMBL" id="POSP01000003">
    <property type="protein sequence ID" value="PND38144.1"/>
    <property type="molecule type" value="Genomic_DNA"/>
</dbReference>
<evidence type="ECO:0008006" key="4">
    <source>
        <dbReference type="Google" id="ProtNLM"/>
    </source>
</evidence>
<proteinExistence type="predicted"/>
<name>A0A2N8KXF3_9BURK</name>
<evidence type="ECO:0000313" key="2">
    <source>
        <dbReference type="EMBL" id="PND38144.1"/>
    </source>
</evidence>
<evidence type="ECO:0000313" key="3">
    <source>
        <dbReference type="Proteomes" id="UP000235916"/>
    </source>
</evidence>
<dbReference type="AlphaFoldDB" id="A0A2N8KXF3"/>
<sequence>MMTTGNLLRGLSAGLLAAGAAASAWAADHPGDVAVFAREGQLKLGGQRVEVQASTGFNIYRADLGDLFHGPWATSNPGFQTQGSERLKPGGEIGFEGLGALGFWDGASWSLAAAGTQLAVSDYLEAESLWSSAGVSPGASQLLGETSASGKLHEHLVFSITEGAAVGAYQITLRLNSADYLSSDPFYMILNRGLDEAAFQRAREALIQASPVPEPASAGVWFLGVLLLWGVSRRHSAGRRADPSTRG</sequence>
<feature type="chain" id="PRO_5014763664" description="PEP-CTERM protein-sorting domain-containing protein" evidence="1">
    <location>
        <begin position="27"/>
        <end position="247"/>
    </location>
</feature>
<dbReference type="RefSeq" id="WP_102768064.1">
    <property type="nucleotide sequence ID" value="NZ_POSP01000003.1"/>
</dbReference>
<feature type="signal peptide" evidence="1">
    <location>
        <begin position="1"/>
        <end position="26"/>
    </location>
</feature>
<accession>A0A2N8KXF3</accession>
<organism evidence="2 3">
    <name type="scientific">Kinneretia aquatilis</name>
    <dbReference type="NCBI Taxonomy" id="2070761"/>
    <lineage>
        <taxon>Bacteria</taxon>
        <taxon>Pseudomonadati</taxon>
        <taxon>Pseudomonadota</taxon>
        <taxon>Betaproteobacteria</taxon>
        <taxon>Burkholderiales</taxon>
        <taxon>Sphaerotilaceae</taxon>
        <taxon>Roseateles</taxon>
    </lineage>
</organism>
<comment type="caution">
    <text evidence="2">The sequence shown here is derived from an EMBL/GenBank/DDBJ whole genome shotgun (WGS) entry which is preliminary data.</text>
</comment>
<protein>
    <recommendedName>
        <fullName evidence="4">PEP-CTERM protein-sorting domain-containing protein</fullName>
    </recommendedName>
</protein>
<keyword evidence="1" id="KW-0732">Signal</keyword>